<organism evidence="1 2">
    <name type="scientific">Brassica napus</name>
    <name type="common">Rape</name>
    <dbReference type="NCBI Taxonomy" id="3708"/>
    <lineage>
        <taxon>Eukaryota</taxon>
        <taxon>Viridiplantae</taxon>
        <taxon>Streptophyta</taxon>
        <taxon>Embryophyta</taxon>
        <taxon>Tracheophyta</taxon>
        <taxon>Spermatophyta</taxon>
        <taxon>Magnoliopsida</taxon>
        <taxon>eudicotyledons</taxon>
        <taxon>Gunneridae</taxon>
        <taxon>Pentapetalae</taxon>
        <taxon>rosids</taxon>
        <taxon>malvids</taxon>
        <taxon>Brassicales</taxon>
        <taxon>Brassicaceae</taxon>
        <taxon>Brassiceae</taxon>
        <taxon>Brassica</taxon>
    </lineage>
</organism>
<evidence type="ECO:0000313" key="1">
    <source>
        <dbReference type="EMBL" id="KAH0941387.1"/>
    </source>
</evidence>
<comment type="caution">
    <text evidence="1">The sequence shown here is derived from an EMBL/GenBank/DDBJ whole genome shotgun (WGS) entry which is preliminary data.</text>
</comment>
<evidence type="ECO:0000313" key="2">
    <source>
        <dbReference type="Proteomes" id="UP000824890"/>
    </source>
</evidence>
<dbReference type="Proteomes" id="UP000824890">
    <property type="component" value="Unassembled WGS sequence"/>
</dbReference>
<gene>
    <name evidence="1" type="ORF">HID58_001024</name>
</gene>
<reference evidence="1 2" key="1">
    <citation type="submission" date="2021-05" db="EMBL/GenBank/DDBJ databases">
        <title>Genome Assembly of Synthetic Allotetraploid Brassica napus Reveals Homoeologous Exchanges between Subgenomes.</title>
        <authorList>
            <person name="Davis J.T."/>
        </authorList>
    </citation>
    <scope>NUCLEOTIDE SEQUENCE [LARGE SCALE GENOMIC DNA]</scope>
    <source>
        <strain evidence="2">cv. Da-Ae</strain>
        <tissue evidence="1">Seedling</tissue>
    </source>
</reference>
<accession>A0ABQ8EI68</accession>
<proteinExistence type="predicted"/>
<sequence>MSPSWSSFCCAMDLSTQDARAYNPDSHRLQLNKCREQHLITRQGIVFNTGRLVGQKLPKF</sequence>
<name>A0ABQ8EI68_BRANA</name>
<protein>
    <submittedName>
        <fullName evidence="1">Uncharacterized protein</fullName>
    </submittedName>
</protein>
<keyword evidence="2" id="KW-1185">Reference proteome</keyword>
<dbReference type="EMBL" id="JAGKQM010000001">
    <property type="protein sequence ID" value="KAH0941387.1"/>
    <property type="molecule type" value="Genomic_DNA"/>
</dbReference>